<evidence type="ECO:0000313" key="2">
    <source>
        <dbReference type="EMBL" id="GEU72013.1"/>
    </source>
</evidence>
<accession>A0A6L2MDD1</accession>
<organism evidence="2">
    <name type="scientific">Tanacetum cinerariifolium</name>
    <name type="common">Dalmatian daisy</name>
    <name type="synonym">Chrysanthemum cinerariifolium</name>
    <dbReference type="NCBI Taxonomy" id="118510"/>
    <lineage>
        <taxon>Eukaryota</taxon>
        <taxon>Viridiplantae</taxon>
        <taxon>Streptophyta</taxon>
        <taxon>Embryophyta</taxon>
        <taxon>Tracheophyta</taxon>
        <taxon>Spermatophyta</taxon>
        <taxon>Magnoliopsida</taxon>
        <taxon>eudicotyledons</taxon>
        <taxon>Gunneridae</taxon>
        <taxon>Pentapetalae</taxon>
        <taxon>asterids</taxon>
        <taxon>campanulids</taxon>
        <taxon>Asterales</taxon>
        <taxon>Asteraceae</taxon>
        <taxon>Asteroideae</taxon>
        <taxon>Anthemideae</taxon>
        <taxon>Anthemidinae</taxon>
        <taxon>Tanacetum</taxon>
    </lineage>
</organism>
<evidence type="ECO:0000256" key="1">
    <source>
        <dbReference type="SAM" id="MobiDB-lite"/>
    </source>
</evidence>
<dbReference type="EMBL" id="BKCJ010006412">
    <property type="protein sequence ID" value="GEU72013.1"/>
    <property type="molecule type" value="Genomic_DNA"/>
</dbReference>
<gene>
    <name evidence="2" type="ORF">Tci_043991</name>
</gene>
<dbReference type="Gene3D" id="3.10.10.10">
    <property type="entry name" value="HIV Type 1 Reverse Transcriptase, subunit A, domain 1"/>
    <property type="match status" value="1"/>
</dbReference>
<dbReference type="SUPFAM" id="SSF56672">
    <property type="entry name" value="DNA/RNA polymerases"/>
    <property type="match status" value="1"/>
</dbReference>
<evidence type="ECO:0008006" key="3">
    <source>
        <dbReference type="Google" id="ProtNLM"/>
    </source>
</evidence>
<proteinExistence type="predicted"/>
<protein>
    <recommendedName>
        <fullName evidence="3">Reverse transcriptase domain-containing protein</fullName>
    </recommendedName>
</protein>
<dbReference type="AlphaFoldDB" id="A0A6L2MDD1"/>
<dbReference type="PANTHER" id="PTHR15503:SF45">
    <property type="entry name" value="RNA-DIRECTED DNA POLYMERASE HOMOLOG"/>
    <property type="match status" value="1"/>
</dbReference>
<reference evidence="2" key="1">
    <citation type="journal article" date="2019" name="Sci. Rep.">
        <title>Draft genome of Tanacetum cinerariifolium, the natural source of mosquito coil.</title>
        <authorList>
            <person name="Yamashiro T."/>
            <person name="Shiraishi A."/>
            <person name="Satake H."/>
            <person name="Nakayama K."/>
        </authorList>
    </citation>
    <scope>NUCLEOTIDE SEQUENCE</scope>
</reference>
<feature type="compositionally biased region" description="Basic and acidic residues" evidence="1">
    <location>
        <begin position="110"/>
        <end position="132"/>
    </location>
</feature>
<name>A0A6L2MDD1_TANCI</name>
<feature type="region of interest" description="Disordered" evidence="1">
    <location>
        <begin position="106"/>
        <end position="132"/>
    </location>
</feature>
<dbReference type="InterPro" id="IPR032567">
    <property type="entry name" value="RTL1-rel"/>
</dbReference>
<dbReference type="PANTHER" id="PTHR15503">
    <property type="entry name" value="LDOC1 RELATED"/>
    <property type="match status" value="1"/>
</dbReference>
<dbReference type="InterPro" id="IPR043502">
    <property type="entry name" value="DNA/RNA_pol_sf"/>
</dbReference>
<sequence length="308" mass="35320">MSNGRRGSTYKDFLACNSKEYDGKGGAIVYTHWIEKMDHEVAVTMAWDDFKVLIREYFCPSKVMQKLETKLWNYAMVRADHAAYNDRFHELARLVPHLVTLKNRRSGRYKNPEKRGNAREPSKDRNARDDNKRSRTVSAFAMTLFDSIADYSFVSTTFIPLLGIDPNDVGFSCEIEIASEQLVKLDKVIRGCKLEIEGYVVRIPLLDGKVFRMLRKRPKGKVSYLMSSKAKEQKQEEIVIVRDFLEVFLNDLSGLPPIQEIEFWIELVPGATPVAKSPYRLAPSEMEELLGQLKELQDNGFIRPSSSP</sequence>
<comment type="caution">
    <text evidence="2">The sequence shown here is derived from an EMBL/GenBank/DDBJ whole genome shotgun (WGS) entry which is preliminary data.</text>
</comment>